<proteinExistence type="predicted"/>
<evidence type="ECO:0000313" key="3">
    <source>
        <dbReference type="Proteomes" id="UP000699042"/>
    </source>
</evidence>
<sequence>MKHMLDPNLQSRPASANSGLLHTGRTGPHGENGGFVEDPQTDAL</sequence>
<gene>
    <name evidence="2" type="ORF">JMJ77_010682</name>
</gene>
<name>A0A9P7R2C7_9PEZI</name>
<feature type="region of interest" description="Disordered" evidence="1">
    <location>
        <begin position="1"/>
        <end position="44"/>
    </location>
</feature>
<dbReference type="Proteomes" id="UP000699042">
    <property type="component" value="Unassembled WGS sequence"/>
</dbReference>
<comment type="caution">
    <text evidence="2">The sequence shown here is derived from an EMBL/GenBank/DDBJ whole genome shotgun (WGS) entry which is preliminary data.</text>
</comment>
<accession>A0A9P7R2C7</accession>
<dbReference type="EMBL" id="JAESDN010000007">
    <property type="protein sequence ID" value="KAG7047330.1"/>
    <property type="molecule type" value="Genomic_DNA"/>
</dbReference>
<evidence type="ECO:0000313" key="2">
    <source>
        <dbReference type="EMBL" id="KAG7047330.1"/>
    </source>
</evidence>
<dbReference type="AlphaFoldDB" id="A0A9P7R2C7"/>
<reference evidence="2" key="1">
    <citation type="submission" date="2021-05" db="EMBL/GenBank/DDBJ databases">
        <title>Comparative genomics of three Colletotrichum scovillei strains and genetic complementation revealed genes involved fungal growth and virulence on chili pepper.</title>
        <authorList>
            <person name="Hsieh D.-K."/>
            <person name="Chuang S.-C."/>
            <person name="Chen C.-Y."/>
            <person name="Chao Y.-T."/>
            <person name="Lu M.-Y.J."/>
            <person name="Lee M.-H."/>
            <person name="Shih M.-C."/>
        </authorList>
    </citation>
    <scope>NUCLEOTIDE SEQUENCE</scope>
    <source>
        <strain evidence="2">Coll-153</strain>
    </source>
</reference>
<protein>
    <submittedName>
        <fullName evidence="2">Uncharacterized protein</fullName>
    </submittedName>
</protein>
<organism evidence="2 3">
    <name type="scientific">Colletotrichum scovillei</name>
    <dbReference type="NCBI Taxonomy" id="1209932"/>
    <lineage>
        <taxon>Eukaryota</taxon>
        <taxon>Fungi</taxon>
        <taxon>Dikarya</taxon>
        <taxon>Ascomycota</taxon>
        <taxon>Pezizomycotina</taxon>
        <taxon>Sordariomycetes</taxon>
        <taxon>Hypocreomycetidae</taxon>
        <taxon>Glomerellales</taxon>
        <taxon>Glomerellaceae</taxon>
        <taxon>Colletotrichum</taxon>
        <taxon>Colletotrichum acutatum species complex</taxon>
    </lineage>
</organism>
<keyword evidence="3" id="KW-1185">Reference proteome</keyword>
<evidence type="ECO:0000256" key="1">
    <source>
        <dbReference type="SAM" id="MobiDB-lite"/>
    </source>
</evidence>
<feature type="compositionally biased region" description="Polar residues" evidence="1">
    <location>
        <begin position="8"/>
        <end position="20"/>
    </location>
</feature>